<protein>
    <submittedName>
        <fullName evidence="4">Zf-HC2 domain-containing protein</fullName>
    </submittedName>
</protein>
<keyword evidence="5" id="KW-1185">Reference proteome</keyword>
<comment type="caution">
    <text evidence="4">The sequence shown here is derived from an EMBL/GenBank/DDBJ whole genome shotgun (WGS) entry which is preliminary data.</text>
</comment>
<name>A0A2U1T9U6_9CORY</name>
<evidence type="ECO:0000256" key="1">
    <source>
        <dbReference type="ARBA" id="ARBA00023015"/>
    </source>
</evidence>
<proteinExistence type="predicted"/>
<accession>A0A2U1T9U6</accession>
<feature type="domain" description="Putative zinc-finger" evidence="3">
    <location>
        <begin position="64"/>
        <end position="94"/>
    </location>
</feature>
<dbReference type="OrthoDB" id="4425192at2"/>
<keyword evidence="1" id="KW-0805">Transcription regulation</keyword>
<dbReference type="AlphaFoldDB" id="A0A2U1T9U6"/>
<dbReference type="RefSeq" id="WP_108431769.1">
    <property type="nucleotide sequence ID" value="NZ_CP026947.1"/>
</dbReference>
<dbReference type="EMBL" id="QEEZ01000002">
    <property type="protein sequence ID" value="PWC02658.1"/>
    <property type="molecule type" value="Genomic_DNA"/>
</dbReference>
<dbReference type="Proteomes" id="UP000244989">
    <property type="component" value="Unassembled WGS sequence"/>
</dbReference>
<organism evidence="4 5">
    <name type="scientific">Corynebacterium yudongzhengii</name>
    <dbReference type="NCBI Taxonomy" id="2080740"/>
    <lineage>
        <taxon>Bacteria</taxon>
        <taxon>Bacillati</taxon>
        <taxon>Actinomycetota</taxon>
        <taxon>Actinomycetes</taxon>
        <taxon>Mycobacteriales</taxon>
        <taxon>Corynebacteriaceae</taxon>
        <taxon>Corynebacterium</taxon>
    </lineage>
</organism>
<keyword evidence="2" id="KW-0804">Transcription</keyword>
<evidence type="ECO:0000259" key="3">
    <source>
        <dbReference type="Pfam" id="PF13490"/>
    </source>
</evidence>
<evidence type="ECO:0000256" key="2">
    <source>
        <dbReference type="ARBA" id="ARBA00023163"/>
    </source>
</evidence>
<dbReference type="KEGG" id="cyz:C3B44_07100"/>
<dbReference type="Pfam" id="PF13490">
    <property type="entry name" value="zf-HC2"/>
    <property type="match status" value="1"/>
</dbReference>
<evidence type="ECO:0000313" key="4">
    <source>
        <dbReference type="EMBL" id="PWC02658.1"/>
    </source>
</evidence>
<dbReference type="Gene3D" id="1.10.10.1320">
    <property type="entry name" value="Anti-sigma factor, zinc-finger domain"/>
    <property type="match status" value="1"/>
</dbReference>
<gene>
    <name evidence="4" type="ORF">DF222_01570</name>
</gene>
<evidence type="ECO:0000313" key="5">
    <source>
        <dbReference type="Proteomes" id="UP000244989"/>
    </source>
</evidence>
<reference evidence="5" key="1">
    <citation type="submission" date="2018-04" db="EMBL/GenBank/DDBJ databases">
        <authorList>
            <person name="Liu S."/>
            <person name="Wang Z."/>
            <person name="Li J."/>
        </authorList>
    </citation>
    <scope>NUCLEOTIDE SEQUENCE [LARGE SCALE GENOMIC DNA]</scope>
    <source>
        <strain evidence="5">2189</strain>
    </source>
</reference>
<dbReference type="InterPro" id="IPR041916">
    <property type="entry name" value="Anti_sigma_zinc_sf"/>
</dbReference>
<sequence>MRGHFGEKPKRRSVVDSVGALLGSTASRVSGGWNLGRLGRLGRRKRLKSRTQPREFSSIEHLSHEAVAAFVDDELSDNAAHRARVHVVQCPECRHEVHAQRRAAQILQGSNMSAQVRAPRELLNRLAGIADGPVADGPTAEATPTAQPEDVIDRVETFVRTFRRMHGHRPARGGRG</sequence>
<dbReference type="InterPro" id="IPR027383">
    <property type="entry name" value="Znf_put"/>
</dbReference>